<organism evidence="2 3">
    <name type="scientific">Crocosphaera subtropica (strain ATCC 51142 / BH68)</name>
    <name type="common">Cyanothece sp. (strain ATCC 51142)</name>
    <dbReference type="NCBI Taxonomy" id="43989"/>
    <lineage>
        <taxon>Bacteria</taxon>
        <taxon>Bacillati</taxon>
        <taxon>Cyanobacteriota</taxon>
        <taxon>Cyanophyceae</taxon>
        <taxon>Oscillatoriophycideae</taxon>
        <taxon>Chroococcales</taxon>
        <taxon>Aphanothecaceae</taxon>
        <taxon>Crocosphaera</taxon>
        <taxon>Crocosphaera subtropica</taxon>
    </lineage>
</organism>
<dbReference type="EMBL" id="CP000806">
    <property type="protein sequence ID" value="ACB53949.1"/>
    <property type="molecule type" value="Genomic_DNA"/>
</dbReference>
<protein>
    <recommendedName>
        <fullName evidence="1">Phospholipid/glycerol acyltransferase domain-containing protein</fullName>
    </recommendedName>
</protein>
<accession>B1WVF9</accession>
<dbReference type="KEGG" id="cyt:cce_4601"/>
<dbReference type="SUPFAM" id="SSF69593">
    <property type="entry name" value="Glycerol-3-phosphate (1)-acyltransferase"/>
    <property type="match status" value="1"/>
</dbReference>
<dbReference type="AlphaFoldDB" id="B1WVF9"/>
<feature type="domain" description="Phospholipid/glycerol acyltransferase" evidence="1">
    <location>
        <begin position="78"/>
        <end position="222"/>
    </location>
</feature>
<dbReference type="STRING" id="43989.cce_4601"/>
<dbReference type="eggNOG" id="COG0204">
    <property type="taxonomic scope" value="Bacteria"/>
</dbReference>
<dbReference type="Proteomes" id="UP000001203">
    <property type="component" value="Chromosome circular"/>
</dbReference>
<gene>
    <name evidence="2" type="ordered locus">cce_4601</name>
</gene>
<dbReference type="HOGENOM" id="CLU_045973_0_0_3"/>
<sequence length="462" mass="53411">MTNLGLNLINYKMNQNSNHAQPPLEYIPPNFNPWIWRSVKTLLPLWLQWQTNIQDIEGKNVAQLANLYQQFQDGKIRFLMAFRHPSVNDPYCMGYLVWKLLPKIAKDKKITLKNPIHSHFIYDRGIPLWAGSGVGWLYSQLGGTSIQRSKLDIPGLRSARELFANSQFPIAAAPEGATNGHNEIISPLEPGISQLGFWCTEDLRKANRNETVFIVPIGIQYFYISPPWQAIEQLLTQLEKDAGISSQDHSIDPAKLYKRLYQLGEHFLGVMENFYRQFYHRELPNLPDQTFQERLQKLLNIGLEVAETYFDLKPKGTMIDRCRRLEQAGWEYIYRDDFKEMNKLSSVEKGLGDRIAEEASLRMWHMRLVESFVAVTGYYVKDKPTAERFADTVLLLWDFVAKIKGENPLFRPQLGQQKVFITVGEPLSVSDRFDAYKSNRRQAVTTLTQNLQDALEKLIIHS</sequence>
<reference evidence="2 3" key="1">
    <citation type="journal article" date="2008" name="Proc. Natl. Acad. Sci. U.S.A.">
        <title>The genome of Cyanothece 51142, a unicellular diazotrophic cyanobacterium important in the marine nitrogen cycle.</title>
        <authorList>
            <person name="Welsh E.A."/>
            <person name="Liberton M."/>
            <person name="Stoeckel J."/>
            <person name="Loh T."/>
            <person name="Elvitigala T."/>
            <person name="Wang C."/>
            <person name="Wollam A."/>
            <person name="Fulton R.S."/>
            <person name="Clifton S.W."/>
            <person name="Jacobs J.M."/>
            <person name="Aurora R."/>
            <person name="Ghosh B.K."/>
            <person name="Sherman L.A."/>
            <person name="Smith R.D."/>
            <person name="Wilson R.K."/>
            <person name="Pakrasi H.B."/>
        </authorList>
    </citation>
    <scope>NUCLEOTIDE SEQUENCE [LARGE SCALE GENOMIC DNA]</scope>
    <source>
        <strain evidence="3">ATCC 51142 / BH68</strain>
    </source>
</reference>
<name>B1WVF9_CROS5</name>
<dbReference type="SMART" id="SM00563">
    <property type="entry name" value="PlsC"/>
    <property type="match status" value="1"/>
</dbReference>
<evidence type="ECO:0000313" key="2">
    <source>
        <dbReference type="EMBL" id="ACB53949.1"/>
    </source>
</evidence>
<proteinExistence type="predicted"/>
<dbReference type="GO" id="GO:0016746">
    <property type="term" value="F:acyltransferase activity"/>
    <property type="evidence" value="ECO:0007669"/>
    <property type="project" value="InterPro"/>
</dbReference>
<dbReference type="InterPro" id="IPR002123">
    <property type="entry name" value="Plipid/glycerol_acylTrfase"/>
</dbReference>
<evidence type="ECO:0000313" key="3">
    <source>
        <dbReference type="Proteomes" id="UP000001203"/>
    </source>
</evidence>
<keyword evidence="3" id="KW-1185">Reference proteome</keyword>
<evidence type="ECO:0000259" key="1">
    <source>
        <dbReference type="SMART" id="SM00563"/>
    </source>
</evidence>